<reference evidence="10" key="1">
    <citation type="submission" date="2025-08" db="UniProtKB">
        <authorList>
            <consortium name="RefSeq"/>
        </authorList>
    </citation>
    <scope>IDENTIFICATION</scope>
    <source>
        <tissue evidence="10">Whole sample</tissue>
    </source>
</reference>
<dbReference type="InterPro" id="IPR016162">
    <property type="entry name" value="Ald_DH_N"/>
</dbReference>
<dbReference type="FunFam" id="3.40.309.10:FF:000004">
    <property type="entry name" value="Succinate-semialdehyde dehydrogenase I"/>
    <property type="match status" value="1"/>
</dbReference>
<dbReference type="CDD" id="cd07103">
    <property type="entry name" value="ALDH_F5_SSADH_GabD"/>
    <property type="match status" value="1"/>
</dbReference>
<comment type="subunit">
    <text evidence="7">Homotetramer.</text>
</comment>
<dbReference type="GO" id="GO:0005739">
    <property type="term" value="C:mitochondrion"/>
    <property type="evidence" value="ECO:0007669"/>
    <property type="project" value="UniProtKB-SubCell"/>
</dbReference>
<comment type="function">
    <text evidence="1">Catalyzes one step in the degradation of the inhibitory neurotransmitter gamma-aminobutyric acid (GABA).</text>
</comment>
<dbReference type="GO" id="GO:0004777">
    <property type="term" value="F:succinate-semialdehyde dehydrogenase (NAD+) activity"/>
    <property type="evidence" value="ECO:0007669"/>
    <property type="project" value="UniProtKB-UniRule"/>
</dbReference>
<dbReference type="Proteomes" id="UP000694844">
    <property type="component" value="Chromosome 8"/>
</dbReference>
<dbReference type="AlphaFoldDB" id="A0A8B8BDK8"/>
<dbReference type="OrthoDB" id="310895at2759"/>
<protein>
    <recommendedName>
        <fullName evidence="7">Succinate-semialdehyde dehydrogenase</fullName>
        <ecNumber evidence="7">1.2.1.24</ecNumber>
    </recommendedName>
</protein>
<dbReference type="InterPro" id="IPR016161">
    <property type="entry name" value="Ald_DH/histidinol_DH"/>
</dbReference>
<dbReference type="InterPro" id="IPR010102">
    <property type="entry name" value="Succ_semiAld_DH"/>
</dbReference>
<dbReference type="KEGG" id="cvn:111109592"/>
<name>A0A8B8BDK8_CRAVI</name>
<dbReference type="RefSeq" id="XP_022301487.1">
    <property type="nucleotide sequence ID" value="XM_022445779.1"/>
</dbReference>
<feature type="domain" description="Aldehyde dehydrogenase" evidence="8">
    <location>
        <begin position="54"/>
        <end position="515"/>
    </location>
</feature>
<dbReference type="PROSITE" id="PS00687">
    <property type="entry name" value="ALDEHYDE_DEHYDR_GLU"/>
    <property type="match status" value="1"/>
</dbReference>
<organism evidence="9 10">
    <name type="scientific">Crassostrea virginica</name>
    <name type="common">Eastern oyster</name>
    <dbReference type="NCBI Taxonomy" id="6565"/>
    <lineage>
        <taxon>Eukaryota</taxon>
        <taxon>Metazoa</taxon>
        <taxon>Spiralia</taxon>
        <taxon>Lophotrochozoa</taxon>
        <taxon>Mollusca</taxon>
        <taxon>Bivalvia</taxon>
        <taxon>Autobranchia</taxon>
        <taxon>Pteriomorphia</taxon>
        <taxon>Ostreida</taxon>
        <taxon>Ostreoidea</taxon>
        <taxon>Ostreidae</taxon>
        <taxon>Crassostrea</taxon>
    </lineage>
</organism>
<dbReference type="PANTHER" id="PTHR43353:SF5">
    <property type="entry name" value="SUCCINATE-SEMIALDEHYDE DEHYDROGENASE, MITOCHONDRIAL"/>
    <property type="match status" value="1"/>
</dbReference>
<comment type="subcellular location">
    <subcellularLocation>
        <location evidence="7">Mitochondrion</location>
    </subcellularLocation>
</comment>
<dbReference type="GeneID" id="111109592"/>
<dbReference type="PROSITE" id="PS00070">
    <property type="entry name" value="ALDEHYDE_DEHYDR_CYS"/>
    <property type="match status" value="1"/>
</dbReference>
<keyword evidence="7" id="KW-0520">NAD</keyword>
<dbReference type="Gene3D" id="3.40.309.10">
    <property type="entry name" value="Aldehyde Dehydrogenase, Chain A, domain 2"/>
    <property type="match status" value="1"/>
</dbReference>
<evidence type="ECO:0000313" key="10">
    <source>
        <dbReference type="RefSeq" id="XP_022301487.1"/>
    </source>
</evidence>
<keyword evidence="9" id="KW-1185">Reference proteome</keyword>
<evidence type="ECO:0000256" key="7">
    <source>
        <dbReference type="RuleBase" id="RU365091"/>
    </source>
</evidence>
<keyword evidence="7" id="KW-0496">Mitochondrion</keyword>
<evidence type="ECO:0000256" key="3">
    <source>
        <dbReference type="ARBA" id="ARBA00009986"/>
    </source>
</evidence>
<dbReference type="UniPathway" id="UPA00733"/>
<dbReference type="FunFam" id="3.40.605.10:FF:000005">
    <property type="entry name" value="Succinate-semialdehyde dehydrogenase I"/>
    <property type="match status" value="1"/>
</dbReference>
<feature type="active site" evidence="5">
    <location>
        <position position="293"/>
    </location>
</feature>
<dbReference type="InterPro" id="IPR015590">
    <property type="entry name" value="Aldehyde_DH_dom"/>
</dbReference>
<dbReference type="InterPro" id="IPR016163">
    <property type="entry name" value="Ald_DH_C"/>
</dbReference>
<gene>
    <name evidence="10" type="primary">LOC111109592</name>
</gene>
<dbReference type="InterPro" id="IPR050740">
    <property type="entry name" value="Aldehyde_DH_Superfamily"/>
</dbReference>
<evidence type="ECO:0000256" key="6">
    <source>
        <dbReference type="RuleBase" id="RU003345"/>
    </source>
</evidence>
<dbReference type="GO" id="GO:0009450">
    <property type="term" value="P:gamma-aminobutyric acid catabolic process"/>
    <property type="evidence" value="ECO:0007669"/>
    <property type="project" value="UniProtKB-UniRule"/>
</dbReference>
<comment type="similarity">
    <text evidence="3 6">Belongs to the aldehyde dehydrogenase family.</text>
</comment>
<evidence type="ECO:0000256" key="4">
    <source>
        <dbReference type="ARBA" id="ARBA00023002"/>
    </source>
</evidence>
<comment type="catalytic activity">
    <reaction evidence="7">
        <text>succinate semialdehyde + NAD(+) + H2O = succinate + NADH + 2 H(+)</text>
        <dbReference type="Rhea" id="RHEA:13217"/>
        <dbReference type="ChEBI" id="CHEBI:15377"/>
        <dbReference type="ChEBI" id="CHEBI:15378"/>
        <dbReference type="ChEBI" id="CHEBI:30031"/>
        <dbReference type="ChEBI" id="CHEBI:57540"/>
        <dbReference type="ChEBI" id="CHEBI:57706"/>
        <dbReference type="ChEBI" id="CHEBI:57945"/>
        <dbReference type="EC" id="1.2.1.24"/>
    </reaction>
</comment>
<dbReference type="PANTHER" id="PTHR43353">
    <property type="entry name" value="SUCCINATE-SEMIALDEHYDE DEHYDROGENASE, MITOCHONDRIAL"/>
    <property type="match status" value="1"/>
</dbReference>
<keyword evidence="4 6" id="KW-0560">Oxidoreductase</keyword>
<dbReference type="EC" id="1.2.1.24" evidence="7"/>
<evidence type="ECO:0000256" key="5">
    <source>
        <dbReference type="PROSITE-ProRule" id="PRU10007"/>
    </source>
</evidence>
<comment type="pathway">
    <text evidence="2 7">Amino-acid degradation; 4-aminobutanoate degradation.</text>
</comment>
<evidence type="ECO:0000259" key="8">
    <source>
        <dbReference type="Pfam" id="PF00171"/>
    </source>
</evidence>
<dbReference type="Pfam" id="PF00171">
    <property type="entry name" value="Aldedh"/>
    <property type="match status" value="1"/>
</dbReference>
<sequence>MPTLAVAAAIFRSSPKLRSFSSLSKIMDNVTPPKPGFRAASSFVYDKAFVNGEWVAASSGKTFEVLNPANGKLIGSVPDMDATDTENAIKVAYKAFQSWKETTAKERSALLRRWGELMVENKEELSKLLTTEMGKPLAESAGELGYGAGFLELFAEEAKRVEGDIIQTPIKTRRLLVLKQPIGVSGMITPWNFPSAMITRKAGAAIAAGCTVVLKPAEDTPYSALALCELAKEAGIPPGVLNVVTCSRDNASQVGRALCESPLVTKMSFTGSTVVGKLLLQQCASTVKKVSLELGGNAPFIVFQSADVDAAVQGAMGAKFRCSGQTCVCANRIYVHESIYDEFVQKLAATVEKDLKVGDGIAPGTTQGPLINKKAVEKIEAHVQDAVTKGAKVVCGGKSKGGNFFEPTVLSEVTGDMRCSKEEIFGPIAGILRFKTEEEVVALANTTSSGLAGYFYSRDLGQIWRVAERLESGLVGVNEGVISVPDAPFGGWKESGLGREGGRYGIDEYLEIKYVCMGGLN</sequence>
<accession>A0A8B8BDK8</accession>
<dbReference type="SUPFAM" id="SSF53720">
    <property type="entry name" value="ALDH-like"/>
    <property type="match status" value="1"/>
</dbReference>
<dbReference type="Gene3D" id="3.40.605.10">
    <property type="entry name" value="Aldehyde Dehydrogenase, Chain A, domain 1"/>
    <property type="match status" value="1"/>
</dbReference>
<proteinExistence type="inferred from homology"/>
<dbReference type="NCBIfam" id="TIGR01780">
    <property type="entry name" value="SSADH"/>
    <property type="match status" value="1"/>
</dbReference>
<evidence type="ECO:0000313" key="9">
    <source>
        <dbReference type="Proteomes" id="UP000694844"/>
    </source>
</evidence>
<dbReference type="InterPro" id="IPR029510">
    <property type="entry name" value="Ald_DH_CS_GLU"/>
</dbReference>
<dbReference type="InterPro" id="IPR016160">
    <property type="entry name" value="Ald_DH_CS_CYS"/>
</dbReference>
<evidence type="ECO:0000256" key="2">
    <source>
        <dbReference type="ARBA" id="ARBA00005176"/>
    </source>
</evidence>
<dbReference type="FunFam" id="3.40.605.10:FF:000026">
    <property type="entry name" value="Aldehyde dehydrogenase, putative"/>
    <property type="match status" value="1"/>
</dbReference>
<evidence type="ECO:0000256" key="1">
    <source>
        <dbReference type="ARBA" id="ARBA00003743"/>
    </source>
</evidence>